<dbReference type="EMBL" id="SJPS01000002">
    <property type="protein sequence ID" value="TWU28655.1"/>
    <property type="molecule type" value="Genomic_DNA"/>
</dbReference>
<gene>
    <name evidence="8" type="primary">betC_3</name>
    <name evidence="8" type="ORF">Pla144_19470</name>
</gene>
<sequence>MTTGLLNKSTSLDMKHLTVFIYLLLSFSTPLALASEKKNILVFFIDDLRPELGCYGQDYINSPNIDALASDGVLFNRAYCQQAICAPSRASMMAGQHPDTLGIYDLTSPLRRTIPDSMTMPRYFFENGYETLSFGKVYHHHTDDREYWTDLPDVPGELYANPRSLESIALLKTQAKTRGVKGVALGRAARGPAFEAADVEDDAYRDCAVANQAINALQRSKDKLFFMCVGFAKPHLPFSAPQRYWDLYRREQFIVPERKLPQGAPLLAFTSWGELRLYQGIPQEGPLSDEQTQELMHGYAACVSFADAQVGKVMAELDRLGLRDNTIVVLWGDHGYKLGEYGLWCKHTNLELDTRVPLILSAPGFAKGERTEALVEMVDVFPTLVKLTGGDIPESCEGTSLEPVLKDPGEATRPYALSQYPRGTKMGYSLRTDGWRYTEWVNIENKKIIARELYDHRDSQESSRNLVELPEYADLVSTLSKQLDTHQRTAARKVKAGQ</sequence>
<dbReference type="PANTHER" id="PTHR45953">
    <property type="entry name" value="IDURONATE 2-SULFATASE"/>
    <property type="match status" value="1"/>
</dbReference>
<dbReference type="GO" id="GO:0005737">
    <property type="term" value="C:cytoplasm"/>
    <property type="evidence" value="ECO:0007669"/>
    <property type="project" value="TreeGrafter"/>
</dbReference>
<dbReference type="GO" id="GO:0047753">
    <property type="term" value="F:choline-sulfatase activity"/>
    <property type="evidence" value="ECO:0007669"/>
    <property type="project" value="UniProtKB-EC"/>
</dbReference>
<evidence type="ECO:0000256" key="2">
    <source>
        <dbReference type="ARBA" id="ARBA00008779"/>
    </source>
</evidence>
<proteinExistence type="inferred from homology"/>
<dbReference type="PANTHER" id="PTHR45953:SF1">
    <property type="entry name" value="IDURONATE 2-SULFATASE"/>
    <property type="match status" value="1"/>
</dbReference>
<keyword evidence="3" id="KW-0479">Metal-binding</keyword>
<dbReference type="SUPFAM" id="SSF53649">
    <property type="entry name" value="Alkaline phosphatase-like"/>
    <property type="match status" value="1"/>
</dbReference>
<keyword evidence="4" id="KW-0732">Signal</keyword>
<evidence type="ECO:0000313" key="8">
    <source>
        <dbReference type="EMBL" id="TWU28655.1"/>
    </source>
</evidence>
<evidence type="ECO:0000259" key="7">
    <source>
        <dbReference type="Pfam" id="PF00884"/>
    </source>
</evidence>
<comment type="cofactor">
    <cofactor evidence="1">
        <name>Ca(2+)</name>
        <dbReference type="ChEBI" id="CHEBI:29108"/>
    </cofactor>
</comment>
<dbReference type="GO" id="GO:0046872">
    <property type="term" value="F:metal ion binding"/>
    <property type="evidence" value="ECO:0007669"/>
    <property type="project" value="UniProtKB-KW"/>
</dbReference>
<dbReference type="AlphaFoldDB" id="A0A5C6CXN8"/>
<evidence type="ECO:0000256" key="5">
    <source>
        <dbReference type="ARBA" id="ARBA00022801"/>
    </source>
</evidence>
<comment type="similarity">
    <text evidence="2">Belongs to the sulfatase family.</text>
</comment>
<dbReference type="PROSITE" id="PS00523">
    <property type="entry name" value="SULFATASE_1"/>
    <property type="match status" value="1"/>
</dbReference>
<organism evidence="8 9">
    <name type="scientific">Bythopirellula polymerisocia</name>
    <dbReference type="NCBI Taxonomy" id="2528003"/>
    <lineage>
        <taxon>Bacteria</taxon>
        <taxon>Pseudomonadati</taxon>
        <taxon>Planctomycetota</taxon>
        <taxon>Planctomycetia</taxon>
        <taxon>Pirellulales</taxon>
        <taxon>Lacipirellulaceae</taxon>
        <taxon>Bythopirellula</taxon>
    </lineage>
</organism>
<keyword evidence="5 8" id="KW-0378">Hydrolase</keyword>
<evidence type="ECO:0000256" key="3">
    <source>
        <dbReference type="ARBA" id="ARBA00022723"/>
    </source>
</evidence>
<evidence type="ECO:0000256" key="4">
    <source>
        <dbReference type="ARBA" id="ARBA00022729"/>
    </source>
</evidence>
<dbReference type="GO" id="GO:0004423">
    <property type="term" value="F:iduronate-2-sulfatase activity"/>
    <property type="evidence" value="ECO:0007669"/>
    <property type="project" value="InterPro"/>
</dbReference>
<dbReference type="InterPro" id="IPR017850">
    <property type="entry name" value="Alkaline_phosphatase_core_sf"/>
</dbReference>
<reference evidence="8 9" key="1">
    <citation type="submission" date="2019-02" db="EMBL/GenBank/DDBJ databases">
        <title>Deep-cultivation of Planctomycetes and their phenomic and genomic characterization uncovers novel biology.</title>
        <authorList>
            <person name="Wiegand S."/>
            <person name="Jogler M."/>
            <person name="Boedeker C."/>
            <person name="Pinto D."/>
            <person name="Vollmers J."/>
            <person name="Rivas-Marin E."/>
            <person name="Kohn T."/>
            <person name="Peeters S.H."/>
            <person name="Heuer A."/>
            <person name="Rast P."/>
            <person name="Oberbeckmann S."/>
            <person name="Bunk B."/>
            <person name="Jeske O."/>
            <person name="Meyerdierks A."/>
            <person name="Storesund J.E."/>
            <person name="Kallscheuer N."/>
            <person name="Luecker S."/>
            <person name="Lage O.M."/>
            <person name="Pohl T."/>
            <person name="Merkel B.J."/>
            <person name="Hornburger P."/>
            <person name="Mueller R.-W."/>
            <person name="Bruemmer F."/>
            <person name="Labrenz M."/>
            <person name="Spormann A.M."/>
            <person name="Op Den Camp H."/>
            <person name="Overmann J."/>
            <person name="Amann R."/>
            <person name="Jetten M.S.M."/>
            <person name="Mascher T."/>
            <person name="Medema M.H."/>
            <person name="Devos D.P."/>
            <person name="Kaster A.-K."/>
            <person name="Ovreas L."/>
            <person name="Rohde M."/>
            <person name="Galperin M.Y."/>
            <person name="Jogler C."/>
        </authorList>
    </citation>
    <scope>NUCLEOTIDE SEQUENCE [LARGE SCALE GENOMIC DNA]</scope>
    <source>
        <strain evidence="8 9">Pla144</strain>
    </source>
</reference>
<dbReference type="InterPro" id="IPR024607">
    <property type="entry name" value="Sulfatase_CS"/>
</dbReference>
<keyword evidence="9" id="KW-1185">Reference proteome</keyword>
<protein>
    <submittedName>
        <fullName evidence="8">Choline-sulfatase</fullName>
        <ecNumber evidence="8">3.1.6.6</ecNumber>
    </submittedName>
</protein>
<keyword evidence="6" id="KW-0106">Calcium</keyword>
<accession>A0A5C6CXN8</accession>
<comment type="caution">
    <text evidence="8">The sequence shown here is derived from an EMBL/GenBank/DDBJ whole genome shotgun (WGS) entry which is preliminary data.</text>
</comment>
<feature type="domain" description="Sulfatase N-terminal" evidence="7">
    <location>
        <begin position="38"/>
        <end position="389"/>
    </location>
</feature>
<dbReference type="OrthoDB" id="9782218at2"/>
<dbReference type="Proteomes" id="UP000318437">
    <property type="component" value="Unassembled WGS sequence"/>
</dbReference>
<dbReference type="CDD" id="cd16030">
    <property type="entry name" value="iduronate-2-sulfatase"/>
    <property type="match status" value="1"/>
</dbReference>
<evidence type="ECO:0000313" key="9">
    <source>
        <dbReference type="Proteomes" id="UP000318437"/>
    </source>
</evidence>
<evidence type="ECO:0000256" key="6">
    <source>
        <dbReference type="ARBA" id="ARBA00022837"/>
    </source>
</evidence>
<dbReference type="InterPro" id="IPR000917">
    <property type="entry name" value="Sulfatase_N"/>
</dbReference>
<dbReference type="EC" id="3.1.6.6" evidence="8"/>
<evidence type="ECO:0000256" key="1">
    <source>
        <dbReference type="ARBA" id="ARBA00001913"/>
    </source>
</evidence>
<dbReference type="InterPro" id="IPR035874">
    <property type="entry name" value="IDS"/>
</dbReference>
<dbReference type="Gene3D" id="3.40.720.10">
    <property type="entry name" value="Alkaline Phosphatase, subunit A"/>
    <property type="match status" value="1"/>
</dbReference>
<dbReference type="Pfam" id="PF00884">
    <property type="entry name" value="Sulfatase"/>
    <property type="match status" value="1"/>
</dbReference>
<name>A0A5C6CXN8_9BACT</name>